<dbReference type="CDD" id="cd14514">
    <property type="entry name" value="DUSP14-like"/>
    <property type="match status" value="1"/>
</dbReference>
<protein>
    <submittedName>
        <fullName evidence="7 8">Dual specificity protein phosphatase 14-like</fullName>
    </submittedName>
</protein>
<feature type="domain" description="Tyrosine-protein phosphatase" evidence="4">
    <location>
        <begin position="71"/>
        <end position="212"/>
    </location>
</feature>
<proteinExistence type="inferred from homology"/>
<dbReference type="RefSeq" id="XP_013409474.1">
    <property type="nucleotide sequence ID" value="XM_013554020.1"/>
</dbReference>
<dbReference type="RefSeq" id="XP_013385848.1">
    <property type="nucleotide sequence ID" value="XM_013530394.1"/>
</dbReference>
<evidence type="ECO:0000313" key="8">
    <source>
        <dbReference type="RefSeq" id="XP_013409474.1"/>
    </source>
</evidence>
<dbReference type="PROSITE" id="PS50054">
    <property type="entry name" value="TYR_PHOSPHATASE_DUAL"/>
    <property type="match status" value="1"/>
</dbReference>
<dbReference type="InterPro" id="IPR000340">
    <property type="entry name" value="Dual-sp_phosphatase_cat-dom"/>
</dbReference>
<dbReference type="PROSITE" id="PS00383">
    <property type="entry name" value="TYR_PHOSPHATASE_1"/>
    <property type="match status" value="1"/>
</dbReference>
<name>A0A1S3JHU8_LINAN</name>
<evidence type="ECO:0000313" key="7">
    <source>
        <dbReference type="RefSeq" id="XP_013385848.1"/>
    </source>
</evidence>
<dbReference type="KEGG" id="lak:106173040"/>
<keyword evidence="2" id="KW-0378">Hydrolase</keyword>
<evidence type="ECO:0000259" key="5">
    <source>
        <dbReference type="PROSITE" id="PS50056"/>
    </source>
</evidence>
<dbReference type="PANTHER" id="PTHR45961">
    <property type="entry name" value="IP21249P"/>
    <property type="match status" value="1"/>
</dbReference>
<dbReference type="InterPro" id="IPR016130">
    <property type="entry name" value="Tyr_Pase_AS"/>
</dbReference>
<dbReference type="SMART" id="SM00195">
    <property type="entry name" value="DSPc"/>
    <property type="match status" value="1"/>
</dbReference>
<dbReference type="GO" id="GO:0005737">
    <property type="term" value="C:cytoplasm"/>
    <property type="evidence" value="ECO:0007669"/>
    <property type="project" value="TreeGrafter"/>
</dbReference>
<organism evidence="6 8">
    <name type="scientific">Lingula anatina</name>
    <name type="common">Brachiopod</name>
    <name type="synonym">Lingula unguis</name>
    <dbReference type="NCBI Taxonomy" id="7574"/>
    <lineage>
        <taxon>Eukaryota</taxon>
        <taxon>Metazoa</taxon>
        <taxon>Spiralia</taxon>
        <taxon>Lophotrochozoa</taxon>
        <taxon>Brachiopoda</taxon>
        <taxon>Linguliformea</taxon>
        <taxon>Lingulata</taxon>
        <taxon>Lingulida</taxon>
        <taxon>Linguloidea</taxon>
        <taxon>Lingulidae</taxon>
        <taxon>Lingula</taxon>
    </lineage>
</organism>
<dbReference type="PROSITE" id="PS50056">
    <property type="entry name" value="TYR_PHOSPHATASE_2"/>
    <property type="match status" value="1"/>
</dbReference>
<evidence type="ECO:0000313" key="6">
    <source>
        <dbReference type="Proteomes" id="UP000085678"/>
    </source>
</evidence>
<evidence type="ECO:0000256" key="2">
    <source>
        <dbReference type="ARBA" id="ARBA00022801"/>
    </source>
</evidence>
<feature type="domain" description="Tyrosine specific protein phosphatases" evidence="5">
    <location>
        <begin position="133"/>
        <end position="191"/>
    </location>
</feature>
<dbReference type="PANTHER" id="PTHR45961:SF6">
    <property type="entry name" value="IP21249P"/>
    <property type="match status" value="1"/>
</dbReference>
<dbReference type="OrthoDB" id="285418at2759"/>
<dbReference type="SUPFAM" id="SSF52799">
    <property type="entry name" value="(Phosphotyrosine protein) phosphatases II"/>
    <property type="match status" value="1"/>
</dbReference>
<evidence type="ECO:0000256" key="1">
    <source>
        <dbReference type="ARBA" id="ARBA00008601"/>
    </source>
</evidence>
<reference evidence="7 8" key="1">
    <citation type="submission" date="2025-04" db="UniProtKB">
        <authorList>
            <consortium name="RefSeq"/>
        </authorList>
    </citation>
    <scope>IDENTIFICATION</scope>
    <source>
        <tissue evidence="7 8">Gonads</tissue>
    </source>
</reference>
<keyword evidence="3" id="KW-0904">Protein phosphatase</keyword>
<dbReference type="GeneID" id="106155511"/>
<dbReference type="InterPro" id="IPR020422">
    <property type="entry name" value="TYR_PHOSPHATASE_DUAL_dom"/>
</dbReference>
<accession>A0A1S3JHU8</accession>
<dbReference type="Pfam" id="PF00782">
    <property type="entry name" value="DSPc"/>
    <property type="match status" value="1"/>
</dbReference>
<dbReference type="Proteomes" id="UP000085678">
    <property type="component" value="Unplaced"/>
</dbReference>
<dbReference type="GeneID" id="106173040"/>
<evidence type="ECO:0000259" key="4">
    <source>
        <dbReference type="PROSITE" id="PS50054"/>
    </source>
</evidence>
<dbReference type="STRING" id="7574.A0A1S3JHU8"/>
<gene>
    <name evidence="8" type="primary">LOC106173040</name>
    <name evidence="7" type="synonym">LOC106155511</name>
</gene>
<dbReference type="InterPro" id="IPR029021">
    <property type="entry name" value="Prot-tyrosine_phosphatase-like"/>
</dbReference>
<dbReference type="GO" id="GO:0004721">
    <property type="term" value="F:phosphoprotein phosphatase activity"/>
    <property type="evidence" value="ECO:0007669"/>
    <property type="project" value="UniProtKB-KW"/>
</dbReference>
<dbReference type="InterPro" id="IPR052103">
    <property type="entry name" value="Dual_spec_Phospatases"/>
</dbReference>
<evidence type="ECO:0000256" key="3">
    <source>
        <dbReference type="ARBA" id="ARBA00022912"/>
    </source>
</evidence>
<dbReference type="KEGG" id="lak:106155511"/>
<keyword evidence="6" id="KW-1185">Reference proteome</keyword>
<dbReference type="InterPro" id="IPR000387">
    <property type="entry name" value="Tyr_Pase_dom"/>
</dbReference>
<dbReference type="AlphaFoldDB" id="A0A1S3JHU8"/>
<dbReference type="OMA" id="IAQITPC"/>
<dbReference type="Gene3D" id="3.90.190.10">
    <property type="entry name" value="Protein tyrosine phosphatase superfamily"/>
    <property type="match status" value="1"/>
</dbReference>
<sequence>MAALSWDIDDIFDDFFEDFFDDFTITSKKKKSHRVRSTDDINSTVRINHIPIKAEEKEEKPKAARSRKRGTIAEITPHLYLSGVHEMEHDVLKELGVTSIINCTADYPNQKFPFVENYVQIHVDDVPGTDLKSCFDMCADEIKKERMKGGATLVHCERGISRSSTLCIAYLMKCLHMSLFDAHQHVKSRRPCTNPNMGFFRQLMQFEKSLFGTNSVKIEPLK</sequence>
<comment type="similarity">
    <text evidence="1">Belongs to the protein-tyrosine phosphatase family. Non-receptor class dual specificity subfamily.</text>
</comment>